<accession>A0A0L7L1Q5</accession>
<evidence type="ECO:0000313" key="11">
    <source>
        <dbReference type="Proteomes" id="UP000037510"/>
    </source>
</evidence>
<dbReference type="GO" id="GO:0016787">
    <property type="term" value="F:hydrolase activity"/>
    <property type="evidence" value="ECO:0007669"/>
    <property type="project" value="UniProtKB-KW"/>
</dbReference>
<dbReference type="PANTHER" id="PTHR22930">
    <property type="match status" value="1"/>
</dbReference>
<dbReference type="PANTHER" id="PTHR22930:SF227">
    <property type="entry name" value="DDE TNP4 DOMAIN-CONTAINING PROTEIN"/>
    <property type="match status" value="1"/>
</dbReference>
<evidence type="ECO:0000256" key="1">
    <source>
        <dbReference type="ARBA" id="ARBA00001968"/>
    </source>
</evidence>
<keyword evidence="4" id="KW-0540">Nuclease</keyword>
<evidence type="ECO:0000256" key="5">
    <source>
        <dbReference type="ARBA" id="ARBA00022723"/>
    </source>
</evidence>
<keyword evidence="6" id="KW-0378">Hydrolase</keyword>
<dbReference type="Pfam" id="PF13359">
    <property type="entry name" value="DDE_Tnp_4"/>
    <property type="match status" value="1"/>
</dbReference>
<dbReference type="GO" id="GO:0046872">
    <property type="term" value="F:metal ion binding"/>
    <property type="evidence" value="ECO:0007669"/>
    <property type="project" value="UniProtKB-KW"/>
</dbReference>
<evidence type="ECO:0000256" key="4">
    <source>
        <dbReference type="ARBA" id="ARBA00022722"/>
    </source>
</evidence>
<dbReference type="STRING" id="104452.A0A0L7L1Q5"/>
<evidence type="ECO:0000256" key="8">
    <source>
        <dbReference type="SAM" id="MobiDB-lite"/>
    </source>
</evidence>
<proteinExistence type="inferred from homology"/>
<dbReference type="InterPro" id="IPR027806">
    <property type="entry name" value="HARBI1_dom"/>
</dbReference>
<keyword evidence="5" id="KW-0479">Metal-binding</keyword>
<evidence type="ECO:0000259" key="9">
    <source>
        <dbReference type="Pfam" id="PF13359"/>
    </source>
</evidence>
<comment type="caution">
    <text evidence="10">The sequence shown here is derived from an EMBL/GenBank/DDBJ whole genome shotgun (WGS) entry which is preliminary data.</text>
</comment>
<name>A0A0L7L1Q5_OPEBR</name>
<feature type="compositionally biased region" description="Basic and acidic residues" evidence="8">
    <location>
        <begin position="44"/>
        <end position="55"/>
    </location>
</feature>
<evidence type="ECO:0000313" key="10">
    <source>
        <dbReference type="EMBL" id="KOB69438.1"/>
    </source>
</evidence>
<organism evidence="10 11">
    <name type="scientific">Operophtera brumata</name>
    <name type="common">Winter moth</name>
    <name type="synonym">Phalaena brumata</name>
    <dbReference type="NCBI Taxonomy" id="104452"/>
    <lineage>
        <taxon>Eukaryota</taxon>
        <taxon>Metazoa</taxon>
        <taxon>Ecdysozoa</taxon>
        <taxon>Arthropoda</taxon>
        <taxon>Hexapoda</taxon>
        <taxon>Insecta</taxon>
        <taxon>Pterygota</taxon>
        <taxon>Neoptera</taxon>
        <taxon>Endopterygota</taxon>
        <taxon>Lepidoptera</taxon>
        <taxon>Glossata</taxon>
        <taxon>Ditrysia</taxon>
        <taxon>Geometroidea</taxon>
        <taxon>Geometridae</taxon>
        <taxon>Larentiinae</taxon>
        <taxon>Operophtera</taxon>
    </lineage>
</organism>
<reference evidence="10 11" key="1">
    <citation type="journal article" date="2015" name="Genome Biol. Evol.">
        <title>The genome of winter moth (Operophtera brumata) provides a genomic perspective on sexual dimorphism and phenology.</title>
        <authorList>
            <person name="Derks M.F."/>
            <person name="Smit S."/>
            <person name="Salis L."/>
            <person name="Schijlen E."/>
            <person name="Bossers A."/>
            <person name="Mateman C."/>
            <person name="Pijl A.S."/>
            <person name="de Ridder D."/>
            <person name="Groenen M.A."/>
            <person name="Visser M.E."/>
            <person name="Megens H.J."/>
        </authorList>
    </citation>
    <scope>NUCLEOTIDE SEQUENCE [LARGE SCALE GENOMIC DNA]</scope>
    <source>
        <strain evidence="10">WM2013NL</strain>
        <tissue evidence="10">Head and thorax</tissue>
    </source>
</reference>
<feature type="region of interest" description="Disordered" evidence="8">
    <location>
        <begin position="27"/>
        <end position="58"/>
    </location>
</feature>
<keyword evidence="7" id="KW-0539">Nucleus</keyword>
<dbReference type="InterPro" id="IPR045249">
    <property type="entry name" value="HARBI1-like"/>
</dbReference>
<gene>
    <name evidence="10" type="ORF">OBRU01_16756</name>
</gene>
<comment type="subcellular location">
    <subcellularLocation>
        <location evidence="2">Nucleus</location>
    </subcellularLocation>
</comment>
<protein>
    <submittedName>
        <fullName evidence="10">Putative nuclease HARBI1</fullName>
    </submittedName>
</protein>
<feature type="compositionally biased region" description="Low complexity" evidence="8">
    <location>
        <begin position="385"/>
        <end position="400"/>
    </location>
</feature>
<comment type="similarity">
    <text evidence="3">Belongs to the HARBI1 family.</text>
</comment>
<sequence length="462" mass="52539">MAEKPPEEGYISVVDEEPEIFELLKWDNSHTQKQQEIQPVEKAPSPDKRVCKPQESDPFDLSEPSFIETYRLTKDLARNLCEELKPVMPTSTKSIEFSVESKVSYLCVCIIHSIFNNMGWRPLISLTKPTPLFEFLACSVYGIPNVIGCVECTHVPIARPEENAKIHFNKSYHSKKVQIVCDSDMMITSVFASPGGSNSHDTILVKHGVRVDLVSLCQTGEQCWLIGGPHYTQMPYIMTPIPKITKKSPVSPEKNYSTMHSQTHTAVIDTIKHLKSRWKVLQANCNKQFEPPAVAMIIVACCVLHNICNKRGLPIVPMTQTEERLEAMKQKVANGPVPRKQTVNPDGDQARLRLVERLWNERRLTPDNSAPKKRAKAKERVMETHQAPQPQPIIQHQQHQSQPICLPHQMHQHHEDLSKRPRLMTLNTPTYGLNMRSAQPGLGGPEASRRHSREELRARRHE</sequence>
<feature type="domain" description="DDE Tnp4" evidence="9">
    <location>
        <begin position="150"/>
        <end position="306"/>
    </location>
</feature>
<dbReference type="GO" id="GO:0005634">
    <property type="term" value="C:nucleus"/>
    <property type="evidence" value="ECO:0007669"/>
    <property type="project" value="UniProtKB-SubCell"/>
</dbReference>
<evidence type="ECO:0000256" key="2">
    <source>
        <dbReference type="ARBA" id="ARBA00004123"/>
    </source>
</evidence>
<evidence type="ECO:0000256" key="6">
    <source>
        <dbReference type="ARBA" id="ARBA00022801"/>
    </source>
</evidence>
<feature type="compositionally biased region" description="Basic and acidic residues" evidence="8">
    <location>
        <begin position="447"/>
        <end position="462"/>
    </location>
</feature>
<dbReference type="AlphaFoldDB" id="A0A0L7L1Q5"/>
<evidence type="ECO:0000256" key="7">
    <source>
        <dbReference type="ARBA" id="ARBA00023242"/>
    </source>
</evidence>
<dbReference type="GO" id="GO:0004518">
    <property type="term" value="F:nuclease activity"/>
    <property type="evidence" value="ECO:0007669"/>
    <property type="project" value="UniProtKB-KW"/>
</dbReference>
<feature type="region of interest" description="Disordered" evidence="8">
    <location>
        <begin position="430"/>
        <end position="462"/>
    </location>
</feature>
<feature type="region of interest" description="Disordered" evidence="8">
    <location>
        <begin position="364"/>
        <end position="400"/>
    </location>
</feature>
<keyword evidence="11" id="KW-1185">Reference proteome</keyword>
<comment type="cofactor">
    <cofactor evidence="1">
        <name>a divalent metal cation</name>
        <dbReference type="ChEBI" id="CHEBI:60240"/>
    </cofactor>
</comment>
<evidence type="ECO:0000256" key="3">
    <source>
        <dbReference type="ARBA" id="ARBA00006958"/>
    </source>
</evidence>
<dbReference type="EMBL" id="JTDY01003512">
    <property type="protein sequence ID" value="KOB69438.1"/>
    <property type="molecule type" value="Genomic_DNA"/>
</dbReference>
<dbReference type="Proteomes" id="UP000037510">
    <property type="component" value="Unassembled WGS sequence"/>
</dbReference>